<dbReference type="PANTHER" id="PTHR21115">
    <property type="entry name" value="GH06117P-RELATED"/>
    <property type="match status" value="1"/>
</dbReference>
<proteinExistence type="predicted"/>
<dbReference type="Proteomes" id="UP000617340">
    <property type="component" value="Unassembled WGS sequence"/>
</dbReference>
<keyword evidence="1" id="KW-0812">Transmembrane</keyword>
<dbReference type="Pfam" id="PF16013">
    <property type="entry name" value="DUF4781"/>
    <property type="match status" value="1"/>
</dbReference>
<organism evidence="3 4">
    <name type="scientific">Vespula germanica</name>
    <name type="common">German yellow jacket</name>
    <name type="synonym">Paravespula germanica</name>
    <dbReference type="NCBI Taxonomy" id="30212"/>
    <lineage>
        <taxon>Eukaryota</taxon>
        <taxon>Metazoa</taxon>
        <taxon>Ecdysozoa</taxon>
        <taxon>Arthropoda</taxon>
        <taxon>Hexapoda</taxon>
        <taxon>Insecta</taxon>
        <taxon>Pterygota</taxon>
        <taxon>Neoptera</taxon>
        <taxon>Endopterygota</taxon>
        <taxon>Hymenoptera</taxon>
        <taxon>Apocrita</taxon>
        <taxon>Aculeata</taxon>
        <taxon>Vespoidea</taxon>
        <taxon>Vespidae</taxon>
        <taxon>Vespinae</taxon>
        <taxon>Vespula</taxon>
    </lineage>
</organism>
<keyword evidence="4" id="KW-1185">Reference proteome</keyword>
<dbReference type="PANTHER" id="PTHR21115:SF0">
    <property type="entry name" value="GH06117P-RELATED"/>
    <property type="match status" value="1"/>
</dbReference>
<feature type="domain" description="DUF4781" evidence="2">
    <location>
        <begin position="145"/>
        <end position="460"/>
    </location>
</feature>
<dbReference type="InterPro" id="IPR031962">
    <property type="entry name" value="DUF4781"/>
</dbReference>
<keyword evidence="1" id="KW-0472">Membrane</keyword>
<accession>A0A834J7D3</accession>
<gene>
    <name evidence="3" type="ORF">HZH68_015112</name>
</gene>
<evidence type="ECO:0000256" key="1">
    <source>
        <dbReference type="SAM" id="Phobius"/>
    </source>
</evidence>
<dbReference type="AlphaFoldDB" id="A0A834J7D3"/>
<evidence type="ECO:0000313" key="3">
    <source>
        <dbReference type="EMBL" id="KAF7383263.1"/>
    </source>
</evidence>
<feature type="transmembrane region" description="Helical" evidence="1">
    <location>
        <begin position="310"/>
        <end position="332"/>
    </location>
</feature>
<protein>
    <recommendedName>
        <fullName evidence="2">DUF4781 domain-containing protein</fullName>
    </recommendedName>
</protein>
<keyword evidence="1" id="KW-1133">Transmembrane helix</keyword>
<feature type="transmembrane region" description="Helical" evidence="1">
    <location>
        <begin position="352"/>
        <end position="370"/>
    </location>
</feature>
<evidence type="ECO:0000313" key="4">
    <source>
        <dbReference type="Proteomes" id="UP000617340"/>
    </source>
</evidence>
<comment type="caution">
    <text evidence="3">The sequence shown here is derived from an EMBL/GenBank/DDBJ whole genome shotgun (WGS) entry which is preliminary data.</text>
</comment>
<dbReference type="EMBL" id="JACSDZ010000019">
    <property type="protein sequence ID" value="KAF7383263.1"/>
    <property type="molecule type" value="Genomic_DNA"/>
</dbReference>
<evidence type="ECO:0000259" key="2">
    <source>
        <dbReference type="Pfam" id="PF16013"/>
    </source>
</evidence>
<reference evidence="3" key="1">
    <citation type="journal article" date="2020" name="G3 (Bethesda)">
        <title>High-Quality Assemblies for Three Invasive Social Wasps from the &lt;i&gt;Vespula&lt;/i&gt; Genus.</title>
        <authorList>
            <person name="Harrop T.W.R."/>
            <person name="Guhlin J."/>
            <person name="McLaughlin G.M."/>
            <person name="Permina E."/>
            <person name="Stockwell P."/>
            <person name="Gilligan J."/>
            <person name="Le Lec M.F."/>
            <person name="Gruber M.A.M."/>
            <person name="Quinn O."/>
            <person name="Lovegrove M."/>
            <person name="Duncan E.J."/>
            <person name="Remnant E.J."/>
            <person name="Van Eeckhoven J."/>
            <person name="Graham B."/>
            <person name="Knapp R.A."/>
            <person name="Langford K.W."/>
            <person name="Kronenberg Z."/>
            <person name="Press M.O."/>
            <person name="Eacker S.M."/>
            <person name="Wilson-Rankin E.E."/>
            <person name="Purcell J."/>
            <person name="Lester P.J."/>
            <person name="Dearden P.K."/>
        </authorList>
    </citation>
    <scope>NUCLEOTIDE SEQUENCE</scope>
    <source>
        <strain evidence="3">Linc-1</strain>
    </source>
</reference>
<name>A0A834J7D3_VESGE</name>
<sequence>MESTSQVGFTDHHWEQMVHKAVAYQQDFYELLPSWTTCEKDNIKFIKQNIGYAIFGSPLFEKTSDSKDILNFDINNISDDTEINEVIHYSPNAERLINMIFDKIWKHGRRLKDDVINYGIVYNILFRNKINKPSKMNNEEEIIAVPVFKIQHYNDDLQTKSNTNNENIYTVWYIDIKGRLYKSWENYISKNNLPKCTMVFPKNGYYQPNPEYNIISDDSIVWIVIQDSSMSSTQASILSKVNTTINIAGSAATFGLGIATIFTPGSPLIALAGMAAMGVTGIWTIGKSSTELYDRAVHEESISPFNRNALSAWLGIAGSTVGIVLSGTTVLLKKAATAGLQVNRLAMSAHDAMVITSISINLIGVGYKSLQIFEKFKEQKKVDIEDIIYIGTHLLFFTHSVVNIKFAKQIIELTQGNILNKIETELRKDNLCQHYEFTKKKTDMGVNNDKIIEKDAAIIRWFKTITVNDMMSNNNLLTISNCLLSIERGKIKLNGITLLDPILFVAMIGKNLLKKINDCEDQLNPYTDQQTYTLTKLLEKLLSDLYASRNYSSNEQPYIVPQFRPLIEELKKIEKSENILPFIFNIALTILRSKNQLEYLVEGCRFVWDYIKINLKEAGYQLSTKDNSANNNKIMEHLFITIFDAVDLMIQDFFNALQQYIHMMRRAH</sequence>